<organism evidence="1 2">
    <name type="scientific">Duganella qianjiadongensis</name>
    <dbReference type="NCBI Taxonomy" id="2692176"/>
    <lineage>
        <taxon>Bacteria</taxon>
        <taxon>Pseudomonadati</taxon>
        <taxon>Pseudomonadota</taxon>
        <taxon>Betaproteobacteria</taxon>
        <taxon>Burkholderiales</taxon>
        <taxon>Oxalobacteraceae</taxon>
        <taxon>Telluria group</taxon>
        <taxon>Duganella</taxon>
    </lineage>
</organism>
<comment type="caution">
    <text evidence="1">The sequence shown here is derived from an EMBL/GenBank/DDBJ whole genome shotgun (WGS) entry which is preliminary data.</text>
</comment>
<dbReference type="Proteomes" id="UP000478090">
    <property type="component" value="Unassembled WGS sequence"/>
</dbReference>
<protein>
    <submittedName>
        <fullName evidence="1">Uncharacterized protein</fullName>
    </submittedName>
</protein>
<dbReference type="RefSeq" id="WP_161039315.1">
    <property type="nucleotide sequence ID" value="NZ_WWCM01000007.1"/>
</dbReference>
<accession>A0ABW9VMV4</accession>
<keyword evidence="2" id="KW-1185">Reference proteome</keyword>
<name>A0ABW9VMV4_9BURK</name>
<dbReference type="EMBL" id="WWCM01000007">
    <property type="protein sequence ID" value="MYM39940.1"/>
    <property type="molecule type" value="Genomic_DNA"/>
</dbReference>
<sequence length="182" mass="20615">MKKREILHLTLAILLSPPIISRATPPSRSVRESCMLDQANSPRIHLDRFSTDVLYEQENYADGYDATYYFLYDDKEIGYAEKTQANALIYSGKIYRLDYAIPIPSSLSIAAEFSPALASWSKITETQQSYICVSFNFDGLGHSGTFQNFRGAFLLEVNASKPRLYYTEGDIRKITGAKRKSE</sequence>
<reference evidence="1 2" key="1">
    <citation type="submission" date="2019-12" db="EMBL/GenBank/DDBJ databases">
        <title>Novel species isolated from a subtropical stream in China.</title>
        <authorList>
            <person name="Lu H."/>
        </authorList>
    </citation>
    <scope>NUCLEOTIDE SEQUENCE [LARGE SCALE GENOMIC DNA]</scope>
    <source>
        <strain evidence="1 2">CY13W</strain>
    </source>
</reference>
<gene>
    <name evidence="1" type="ORF">GTP27_11445</name>
</gene>
<proteinExistence type="predicted"/>
<evidence type="ECO:0000313" key="2">
    <source>
        <dbReference type="Proteomes" id="UP000478090"/>
    </source>
</evidence>
<evidence type="ECO:0000313" key="1">
    <source>
        <dbReference type="EMBL" id="MYM39940.1"/>
    </source>
</evidence>